<dbReference type="SUPFAM" id="SSF52540">
    <property type="entry name" value="P-loop containing nucleoside triphosphate hydrolases"/>
    <property type="match status" value="2"/>
</dbReference>
<proteinExistence type="predicted"/>
<feature type="domain" description="Helicase/UvrB N-terminal" evidence="1">
    <location>
        <begin position="2"/>
        <end position="191"/>
    </location>
</feature>
<dbReference type="GO" id="GO:0005524">
    <property type="term" value="F:ATP binding"/>
    <property type="evidence" value="ECO:0007669"/>
    <property type="project" value="InterPro"/>
</dbReference>
<dbReference type="Gene3D" id="3.40.50.300">
    <property type="entry name" value="P-loop containing nucleotide triphosphate hydrolases"/>
    <property type="match status" value="2"/>
</dbReference>
<accession>A0A2H0KDM0</accession>
<dbReference type="GO" id="GO:0016787">
    <property type="term" value="F:hydrolase activity"/>
    <property type="evidence" value="ECO:0007669"/>
    <property type="project" value="InterPro"/>
</dbReference>
<evidence type="ECO:0000313" key="3">
    <source>
        <dbReference type="Proteomes" id="UP000229342"/>
    </source>
</evidence>
<reference evidence="2 3" key="1">
    <citation type="submission" date="2017-09" db="EMBL/GenBank/DDBJ databases">
        <title>Depth-based differentiation of microbial function through sediment-hosted aquifers and enrichment of novel symbionts in the deep terrestrial subsurface.</title>
        <authorList>
            <person name="Probst A.J."/>
            <person name="Ladd B."/>
            <person name="Jarett J.K."/>
            <person name="Geller-Mcgrath D.E."/>
            <person name="Sieber C.M."/>
            <person name="Emerson J.B."/>
            <person name="Anantharaman K."/>
            <person name="Thomas B.C."/>
            <person name="Malmstrom R."/>
            <person name="Stieglmeier M."/>
            <person name="Klingl A."/>
            <person name="Woyke T."/>
            <person name="Ryan C.M."/>
            <person name="Banfield J.F."/>
        </authorList>
    </citation>
    <scope>NUCLEOTIDE SEQUENCE [LARGE SCALE GENOMIC DNA]</scope>
    <source>
        <strain evidence="2">CG11_big_fil_rev_8_21_14_0_20_46_11</strain>
    </source>
</reference>
<protein>
    <recommendedName>
        <fullName evidence="1">Helicase/UvrB N-terminal domain-containing protein</fullName>
    </recommendedName>
</protein>
<evidence type="ECO:0000259" key="1">
    <source>
        <dbReference type="Pfam" id="PF04851"/>
    </source>
</evidence>
<dbReference type="InterPro" id="IPR027417">
    <property type="entry name" value="P-loop_NTPase"/>
</dbReference>
<comment type="caution">
    <text evidence="2">The sequence shown here is derived from an EMBL/GenBank/DDBJ whole genome shotgun (WGS) entry which is preliminary data.</text>
</comment>
<evidence type="ECO:0000313" key="2">
    <source>
        <dbReference type="EMBL" id="PIQ68494.1"/>
    </source>
</evidence>
<dbReference type="Proteomes" id="UP000229342">
    <property type="component" value="Unassembled WGS sequence"/>
</dbReference>
<dbReference type="Pfam" id="PF04851">
    <property type="entry name" value="ResIII"/>
    <property type="match status" value="1"/>
</dbReference>
<organism evidence="2 3">
    <name type="scientific">Candidatus Taylorbacteria bacterium CG11_big_fil_rev_8_21_14_0_20_46_11</name>
    <dbReference type="NCBI Taxonomy" id="1975025"/>
    <lineage>
        <taxon>Bacteria</taxon>
        <taxon>Candidatus Tayloriibacteriota</taxon>
    </lineage>
</organism>
<dbReference type="AlphaFoldDB" id="A0A2H0KDM0"/>
<dbReference type="EMBL" id="PCVG01000047">
    <property type="protein sequence ID" value="PIQ68494.1"/>
    <property type="molecule type" value="Genomic_DNA"/>
</dbReference>
<sequence>MVCIKVPTGGGKTFIVAHSVSVIFESFLKERGDTGLVMWFVPSDAILKQTLRALKNRNNDIRKAVDAQFDTKVKVFDTAEAKTIKKDDIAENICIVVSTLSAFRREQRDALKVFQNNGSLMGHFEDLKEEAKMMLEKSKDGEIIFSLANVIRLHSPFVVVDEGHNIDAVLSFETIKVLNPSFVLEFTATPRLASNILIVVEAQELKRQKMIKMPIHLQNVTPWQSTIFEGIKKRKELEALAEKNKTGYIRPIMLIQAEQEKETEKRVFVAQLKKFLIDEAKISEKEIAIKTAKTDDLPDGETLSSPDCKIRYIITVNALKEGWDCPFAYILVSVSNLGVALSVEQTIGRVMRLPYVREHAAEELNRAYVFGATNSFTKTADAVIAALKKNGYEYVEIQNDGVNVGGGIAKKKVRGEISLPFINVRSEDGTWKKIDFEADIIGDTRLLSGAPADIGFLVSDTNGEVISVDIKKAGFVKESLGRYVVSEEWKGEDEEKLIVWLCRKVQREFISRKEMETYVKRVLAALRKQYSVVALSRARFQLKEALDSAVDAIVEKATKRRFADLEKREVLKSAGESFTFPEDLSLARLSHEPFRNHAYELVDYLNGEEVEFAKKLDNLANVAWWVRNPADSGFYMTGWKRGRFFPDFLVKTKNGAIFVIEYKGKQLEGSEDTKYKKELGGKWEKLSGGGYYFEWVEKSRIGGVISRISKA</sequence>
<dbReference type="InterPro" id="IPR006935">
    <property type="entry name" value="Helicase/UvrB_N"/>
</dbReference>
<name>A0A2H0KDM0_9BACT</name>
<dbReference type="GO" id="GO:0003677">
    <property type="term" value="F:DNA binding"/>
    <property type="evidence" value="ECO:0007669"/>
    <property type="project" value="InterPro"/>
</dbReference>
<gene>
    <name evidence="2" type="ORF">COV91_03825</name>
</gene>